<dbReference type="GO" id="GO:0005576">
    <property type="term" value="C:extracellular region"/>
    <property type="evidence" value="ECO:0007669"/>
    <property type="project" value="UniProtKB-SubCell"/>
</dbReference>
<dbReference type="Bgee" id="ENSORLG00000025723">
    <property type="expression patterns" value="Expressed in gastrula and 4 other cell types or tissues"/>
</dbReference>
<dbReference type="GeneTree" id="ENSGT00650000094974"/>
<accession>A0A3B3HG69</accession>
<evidence type="ECO:0000256" key="1">
    <source>
        <dbReference type="ARBA" id="ARBA00004613"/>
    </source>
</evidence>
<dbReference type="Proteomes" id="UP000001038">
    <property type="component" value="Chromosome 8"/>
</dbReference>
<evidence type="ECO:0000256" key="4">
    <source>
        <dbReference type="SAM" id="SignalP"/>
    </source>
</evidence>
<dbReference type="Ensembl" id="ENSORLT00000029013.1">
    <property type="protein sequence ID" value="ENSORLP00000030774.1"/>
    <property type="gene ID" value="ENSORLG00000025723.1"/>
</dbReference>
<feature type="signal peptide" evidence="4">
    <location>
        <begin position="1"/>
        <end position="23"/>
    </location>
</feature>
<keyword evidence="6" id="KW-1185">Reference proteome</keyword>
<proteinExistence type="predicted"/>
<name>A0A3B3HG69_ORYLA</name>
<evidence type="ECO:0000256" key="3">
    <source>
        <dbReference type="SAM" id="MobiDB-lite"/>
    </source>
</evidence>
<dbReference type="PANTHER" id="PTHR11250:SF5">
    <property type="entry name" value="PROTACHYKININ-1-LIKE ISOFORM X1-RELATED"/>
    <property type="match status" value="1"/>
</dbReference>
<organism evidence="5 6">
    <name type="scientific">Oryzias latipes</name>
    <name type="common">Japanese rice fish</name>
    <name type="synonym">Japanese killifish</name>
    <dbReference type="NCBI Taxonomy" id="8090"/>
    <lineage>
        <taxon>Eukaryota</taxon>
        <taxon>Metazoa</taxon>
        <taxon>Chordata</taxon>
        <taxon>Craniata</taxon>
        <taxon>Vertebrata</taxon>
        <taxon>Euteleostomi</taxon>
        <taxon>Actinopterygii</taxon>
        <taxon>Neopterygii</taxon>
        <taxon>Teleostei</taxon>
        <taxon>Neoteleostei</taxon>
        <taxon>Acanthomorphata</taxon>
        <taxon>Ovalentaria</taxon>
        <taxon>Atherinomorphae</taxon>
        <taxon>Beloniformes</taxon>
        <taxon>Adrianichthyidae</taxon>
        <taxon>Oryziinae</taxon>
        <taxon>Oryzias</taxon>
    </lineage>
</organism>
<feature type="region of interest" description="Disordered" evidence="3">
    <location>
        <begin position="79"/>
        <end position="98"/>
    </location>
</feature>
<reference evidence="5" key="3">
    <citation type="submission" date="2025-09" db="UniProtKB">
        <authorList>
            <consortium name="Ensembl"/>
        </authorList>
    </citation>
    <scope>IDENTIFICATION</scope>
    <source>
        <strain evidence="5">Hd-rR</strain>
    </source>
</reference>
<dbReference type="FunCoup" id="A0A3B3HG69">
    <property type="interactions" value="1"/>
</dbReference>
<reference evidence="5 6" key="1">
    <citation type="journal article" date="2007" name="Nature">
        <title>The medaka draft genome and insights into vertebrate genome evolution.</title>
        <authorList>
            <person name="Kasahara M."/>
            <person name="Naruse K."/>
            <person name="Sasaki S."/>
            <person name="Nakatani Y."/>
            <person name="Qu W."/>
            <person name="Ahsan B."/>
            <person name="Yamada T."/>
            <person name="Nagayasu Y."/>
            <person name="Doi K."/>
            <person name="Kasai Y."/>
            <person name="Jindo T."/>
            <person name="Kobayashi D."/>
            <person name="Shimada A."/>
            <person name="Toyoda A."/>
            <person name="Kuroki Y."/>
            <person name="Fujiyama A."/>
            <person name="Sasaki T."/>
            <person name="Shimizu A."/>
            <person name="Asakawa S."/>
            <person name="Shimizu N."/>
            <person name="Hashimoto S."/>
            <person name="Yang J."/>
            <person name="Lee Y."/>
            <person name="Matsushima K."/>
            <person name="Sugano S."/>
            <person name="Sakaizumi M."/>
            <person name="Narita T."/>
            <person name="Ohishi K."/>
            <person name="Haga S."/>
            <person name="Ohta F."/>
            <person name="Nomoto H."/>
            <person name="Nogata K."/>
            <person name="Morishita T."/>
            <person name="Endo T."/>
            <person name="Shin-I T."/>
            <person name="Takeda H."/>
            <person name="Morishita S."/>
            <person name="Kohara Y."/>
        </authorList>
    </citation>
    <scope>NUCLEOTIDE SEQUENCE [LARGE SCALE GENOMIC DNA]</scope>
    <source>
        <strain evidence="5 6">Hd-rR</strain>
    </source>
</reference>
<keyword evidence="4" id="KW-0732">Signal</keyword>
<gene>
    <name evidence="5" type="primary">LOC110015528</name>
</gene>
<evidence type="ECO:0000313" key="6">
    <source>
        <dbReference type="Proteomes" id="UP000001038"/>
    </source>
</evidence>
<dbReference type="InParanoid" id="A0A3B3HG69"/>
<keyword evidence="2" id="KW-0964">Secreted</keyword>
<evidence type="ECO:0000313" key="5">
    <source>
        <dbReference type="Ensembl" id="ENSORLP00000030774.1"/>
    </source>
</evidence>
<reference evidence="5" key="2">
    <citation type="submission" date="2025-08" db="UniProtKB">
        <authorList>
            <consortium name="Ensembl"/>
        </authorList>
    </citation>
    <scope>IDENTIFICATION</scope>
    <source>
        <strain evidence="5">Hd-rR</strain>
    </source>
</reference>
<feature type="chain" id="PRO_5017287823" evidence="4">
    <location>
        <begin position="24"/>
        <end position="121"/>
    </location>
</feature>
<dbReference type="STRING" id="8090.ENSORLP00000030774"/>
<dbReference type="PANTHER" id="PTHR11250">
    <property type="entry name" value="TACHYKININ"/>
    <property type="match status" value="1"/>
</dbReference>
<protein>
    <submittedName>
        <fullName evidence="5">Uncharacterized protein</fullName>
    </submittedName>
</protein>
<comment type="subcellular location">
    <subcellularLocation>
        <location evidence="1">Secreted</location>
    </subcellularLocation>
</comment>
<sequence>MEPVKFALLLLLVAFAHIVCALGSPFSSEDDGDLWTEPTWQGYPIERGVTLRLADLIKRSKSQQFHGLMGRSSGARLPVRLGRKRNNNNNNKGEMFVGLMGRRSSGGGNTSLILIKLSAPP</sequence>
<evidence type="ECO:0000256" key="2">
    <source>
        <dbReference type="ARBA" id="ARBA00022525"/>
    </source>
</evidence>
<dbReference type="AlphaFoldDB" id="A0A3B3HG69"/>